<dbReference type="GO" id="GO:0006355">
    <property type="term" value="P:regulation of DNA-templated transcription"/>
    <property type="evidence" value="ECO:0007669"/>
    <property type="project" value="InterPro"/>
</dbReference>
<proteinExistence type="predicted"/>
<dbReference type="Gene3D" id="3.30.450.20">
    <property type="entry name" value="PAS domain"/>
    <property type="match status" value="1"/>
</dbReference>
<evidence type="ECO:0000313" key="5">
    <source>
        <dbReference type="Proteomes" id="UP000622687"/>
    </source>
</evidence>
<dbReference type="InterPro" id="IPR036388">
    <property type="entry name" value="WH-like_DNA-bd_sf"/>
</dbReference>
<comment type="caution">
    <text evidence="4">The sequence shown here is derived from an EMBL/GenBank/DDBJ whole genome shotgun (WGS) entry which is preliminary data.</text>
</comment>
<dbReference type="InterPro" id="IPR025943">
    <property type="entry name" value="Sigma_54_int_dom_ATP-bd_2"/>
</dbReference>
<dbReference type="InterPro" id="IPR027417">
    <property type="entry name" value="P-loop_NTPase"/>
</dbReference>
<keyword evidence="2" id="KW-0067">ATP-binding</keyword>
<dbReference type="Pfam" id="PF00158">
    <property type="entry name" value="Sigma54_activat"/>
    <property type="match status" value="1"/>
</dbReference>
<dbReference type="SMART" id="SM00382">
    <property type="entry name" value="AAA"/>
    <property type="match status" value="1"/>
</dbReference>
<dbReference type="PANTHER" id="PTHR32071:SF57">
    <property type="entry name" value="C4-DICARBOXYLATE TRANSPORT TRANSCRIPTIONAL REGULATORY PROTEIN DCTD"/>
    <property type="match status" value="1"/>
</dbReference>
<dbReference type="InterPro" id="IPR035965">
    <property type="entry name" value="PAS-like_dom_sf"/>
</dbReference>
<dbReference type="PROSITE" id="PS00675">
    <property type="entry name" value="SIGMA54_INTERACT_1"/>
    <property type="match status" value="1"/>
</dbReference>
<keyword evidence="5" id="KW-1185">Reference proteome</keyword>
<organism evidence="4 5">
    <name type="scientific">Clostridium aciditolerans</name>
    <dbReference type="NCBI Taxonomy" id="339861"/>
    <lineage>
        <taxon>Bacteria</taxon>
        <taxon>Bacillati</taxon>
        <taxon>Bacillota</taxon>
        <taxon>Clostridia</taxon>
        <taxon>Eubacteriales</taxon>
        <taxon>Clostridiaceae</taxon>
        <taxon>Clostridium</taxon>
    </lineage>
</organism>
<dbReference type="Proteomes" id="UP000622687">
    <property type="component" value="Unassembled WGS sequence"/>
</dbReference>
<dbReference type="InterPro" id="IPR025662">
    <property type="entry name" value="Sigma_54_int_dom_ATP-bd_1"/>
</dbReference>
<dbReference type="Gene3D" id="3.40.50.300">
    <property type="entry name" value="P-loop containing nucleotide triphosphate hydrolases"/>
    <property type="match status" value="1"/>
</dbReference>
<evidence type="ECO:0000256" key="1">
    <source>
        <dbReference type="ARBA" id="ARBA00022741"/>
    </source>
</evidence>
<dbReference type="Gene3D" id="1.10.8.60">
    <property type="match status" value="1"/>
</dbReference>
<reference evidence="4" key="1">
    <citation type="submission" date="2020-12" db="EMBL/GenBank/DDBJ databases">
        <title>Clostridium thailandense sp. nov., a novel acetogenic bacterium isolated from peat land soil in Thailand.</title>
        <authorList>
            <person name="Chaikitkaew S."/>
            <person name="Birkeland N.K."/>
        </authorList>
    </citation>
    <scope>NUCLEOTIDE SEQUENCE</scope>
    <source>
        <strain evidence="4">DSM 17425</strain>
    </source>
</reference>
<dbReference type="CDD" id="cd00009">
    <property type="entry name" value="AAA"/>
    <property type="match status" value="1"/>
</dbReference>
<feature type="domain" description="Sigma-54 factor interaction" evidence="3">
    <location>
        <begin position="337"/>
        <end position="562"/>
    </location>
</feature>
<dbReference type="AlphaFoldDB" id="A0A934HWY6"/>
<sequence length="675" mass="76491">MKKIAVITNFSTVAELHKKVLKDLFLDVINVDTYSFDNDPITNIIEADVLLISLYSIYVEIKKYIPANAKVIILATTITQEQYEKIIKIPPTSQIMLVNYSPEMTMETLSLFRQIGLTQYDFIPVYPGKKNIPKLDIALTPGEADKVPSFVKQIIDIGHRTLDISTLSDVAIKIDREDLLRSDRFLNHFKKLKKASSSISTLLDRATILESRFFELLNVIDEGIIATDVNGIIFALNKKASEIFKLNSKNIGTNVLSVIRHSSIKKAIEKKVLIDQELININGNYISFQVVPVKTAGDITGFLMIANIFEEKERSQHKLRTKLLSKGHKARYTFESIIGVSDIIEDTKNMAKRMARSNSSILIAGESGVGKELFAQAIHNASSRKNYQFVAINCAAIPDNLLESELFGYEEGAFTGAKKGGKMGMFEIAHNGTLFLDEIGEMPLQLQSRLLRVIQEREVMRIGGENIIHVNIRIIAATNKNLKELVKKGKFRSDLYYRLNVLPLTIPPLRERENDVLVLFEHMRNQIGATYTLSDKSKNFLLRYNWEGNLRELRNCIEYLAYLEKETIEVNDLNKFLISNDITDHNLANNLEDVNLMHCRTFILKCLYDSRKELKGIGRRNILDKAREAGVFITESDVRKTLDDLSNKGLVKIQKGRAGTTLTSEGLKEVLEIKK</sequence>
<dbReference type="InterPro" id="IPR002078">
    <property type="entry name" value="Sigma_54_int"/>
</dbReference>
<gene>
    <name evidence="4" type="ORF">I6U51_00030</name>
</gene>
<dbReference type="Gene3D" id="1.10.10.10">
    <property type="entry name" value="Winged helix-like DNA-binding domain superfamily/Winged helix DNA-binding domain"/>
    <property type="match status" value="1"/>
</dbReference>
<dbReference type="EMBL" id="JAEEGB010000001">
    <property type="protein sequence ID" value="MBI6871091.1"/>
    <property type="molecule type" value="Genomic_DNA"/>
</dbReference>
<keyword evidence="1" id="KW-0547">Nucleotide-binding</keyword>
<dbReference type="GO" id="GO:0005524">
    <property type="term" value="F:ATP binding"/>
    <property type="evidence" value="ECO:0007669"/>
    <property type="project" value="UniProtKB-KW"/>
</dbReference>
<dbReference type="PROSITE" id="PS50045">
    <property type="entry name" value="SIGMA54_INTERACT_4"/>
    <property type="match status" value="1"/>
</dbReference>
<accession>A0A934HWY6</accession>
<evidence type="ECO:0000313" key="4">
    <source>
        <dbReference type="EMBL" id="MBI6871091.1"/>
    </source>
</evidence>
<dbReference type="RefSeq" id="WP_211140563.1">
    <property type="nucleotide sequence ID" value="NZ_JAEEGB010000001.1"/>
</dbReference>
<dbReference type="Pfam" id="PF25601">
    <property type="entry name" value="AAA_lid_14"/>
    <property type="match status" value="1"/>
</dbReference>
<dbReference type="PANTHER" id="PTHR32071">
    <property type="entry name" value="TRANSCRIPTIONAL REGULATORY PROTEIN"/>
    <property type="match status" value="1"/>
</dbReference>
<evidence type="ECO:0000256" key="2">
    <source>
        <dbReference type="ARBA" id="ARBA00022840"/>
    </source>
</evidence>
<dbReference type="SUPFAM" id="SSF55785">
    <property type="entry name" value="PYP-like sensor domain (PAS domain)"/>
    <property type="match status" value="1"/>
</dbReference>
<evidence type="ECO:0000259" key="3">
    <source>
        <dbReference type="PROSITE" id="PS50045"/>
    </source>
</evidence>
<dbReference type="PROSITE" id="PS00676">
    <property type="entry name" value="SIGMA54_INTERACT_2"/>
    <property type="match status" value="1"/>
</dbReference>
<dbReference type="InterPro" id="IPR003593">
    <property type="entry name" value="AAA+_ATPase"/>
</dbReference>
<protein>
    <submittedName>
        <fullName evidence="4">Sigma 54-interacting transcriptional regulator</fullName>
    </submittedName>
</protein>
<dbReference type="InterPro" id="IPR058031">
    <property type="entry name" value="AAA_lid_NorR"/>
</dbReference>
<dbReference type="SUPFAM" id="SSF52540">
    <property type="entry name" value="P-loop containing nucleoside triphosphate hydrolases"/>
    <property type="match status" value="1"/>
</dbReference>
<dbReference type="FunFam" id="3.40.50.300:FF:000006">
    <property type="entry name" value="DNA-binding transcriptional regulator NtrC"/>
    <property type="match status" value="1"/>
</dbReference>
<name>A0A934HWY6_9CLOT</name>